<feature type="transmembrane region" description="Helical" evidence="5">
    <location>
        <begin position="550"/>
        <end position="569"/>
    </location>
</feature>
<feature type="transmembrane region" description="Helical" evidence="5">
    <location>
        <begin position="212"/>
        <end position="230"/>
    </location>
</feature>
<evidence type="ECO:0000256" key="3">
    <source>
        <dbReference type="ARBA" id="ARBA00022989"/>
    </source>
</evidence>
<evidence type="ECO:0000313" key="7">
    <source>
        <dbReference type="Proteomes" id="UP000001798"/>
    </source>
</evidence>
<feature type="transmembrane region" description="Helical" evidence="5">
    <location>
        <begin position="483"/>
        <end position="502"/>
    </location>
</feature>
<feature type="transmembrane region" description="Helical" evidence="5">
    <location>
        <begin position="250"/>
        <end position="268"/>
    </location>
</feature>
<dbReference type="InterPro" id="IPR002293">
    <property type="entry name" value="AA/rel_permease1"/>
</dbReference>
<dbReference type="EMBL" id="CP009817">
    <property type="protein sequence ID" value="ATZ56678.1"/>
    <property type="molecule type" value="Genomic_DNA"/>
</dbReference>
<keyword evidence="2 5" id="KW-0812">Transmembrane</keyword>
<dbReference type="KEGG" id="bfu:BCIN_13g05130"/>
<dbReference type="AlphaFoldDB" id="A0A384K1K7"/>
<proteinExistence type="predicted"/>
<evidence type="ECO:0000313" key="6">
    <source>
        <dbReference type="EMBL" id="ATZ56678.1"/>
    </source>
</evidence>
<dbReference type="PANTHER" id="PTHR11785:SF382">
    <property type="entry name" value="LOW-AFFINITY METHIONINE PERMEASE"/>
    <property type="match status" value="1"/>
</dbReference>
<sequence>MGGFAQSRSFLGDAISIASTPLRNSFEISCRSPVTPRRPYSNNKDEVKGLYVDVDRSRGSSIYGESKFLQTPRNYLLTPNGRGIIKSKDSDDEDEQFDSYSGTTLVSPAESSTFTPRTPSYNIDPSTPEVAKLGTFSTINIIVGKTVGVGIYSIPSSILQSVGSVGASLTLWVIGSLISFCGLAVYLDLGTALPRSGGERIYLERIFRQPKMLATCAFMSYVVLLGFSTPNCIVLGEYIMYALEIDANRWNVRSIAVAVITLICFIHARYQRTGLRIINILGVGKMFFVLIVIFSGLAGLLMRIGSSSSIIPRRLNLLSTEYIPGAPQHLSTAQRNFSHLFANSSTQPHDYATALLKILYCFRGYSTANQVLSSIRNPIPTLRTAAPIALSLVSAAYILANIAYFLVVELDDFRSAGVVVAGHFFRNIFGKVVGENVLPIAVVVSAFGNIAATSFAQARVNQELGRDGLLPFSDFFSGKEGEAPIPGLFLHWFVSVLVIVVPPPGEIYNFLVDIGGYPVSVISVAISGGLLYLQLTPSENYASPFRAKKVYIIVFMLSNCLLLILPWIKPAEEKGDERFPYYAYPVTALAILGSGVLYWGYWRVRGEWMRGSEGGYRENVLGDRGYEEIGREGLKRLEKDNWKKGKRDDNGGEEEKALREKLQVKQSGNATGSGCACNCACTTKRNVVKPVDVEED</sequence>
<protein>
    <recommendedName>
        <fullName evidence="8">Amino acid transporter</fullName>
    </recommendedName>
</protein>
<feature type="transmembrane region" description="Helical" evidence="5">
    <location>
        <begin position="385"/>
        <end position="407"/>
    </location>
</feature>
<comment type="subcellular location">
    <subcellularLocation>
        <location evidence="1">Membrane</location>
        <topology evidence="1">Multi-pass membrane protein</topology>
    </subcellularLocation>
</comment>
<name>A0A384K1K7_BOTFB</name>
<dbReference type="RefSeq" id="XP_024552682.1">
    <property type="nucleotide sequence ID" value="XM_024696869.1"/>
</dbReference>
<feature type="transmembrane region" description="Helical" evidence="5">
    <location>
        <begin position="514"/>
        <end position="535"/>
    </location>
</feature>
<evidence type="ECO:0008006" key="8">
    <source>
        <dbReference type="Google" id="ProtNLM"/>
    </source>
</evidence>
<evidence type="ECO:0000256" key="5">
    <source>
        <dbReference type="SAM" id="Phobius"/>
    </source>
</evidence>
<dbReference type="OrthoDB" id="5982228at2759"/>
<gene>
    <name evidence="6" type="ORF">BCIN_13g05130</name>
</gene>
<keyword evidence="7" id="KW-1185">Reference proteome</keyword>
<feature type="transmembrane region" description="Helical" evidence="5">
    <location>
        <begin position="581"/>
        <end position="601"/>
    </location>
</feature>
<dbReference type="Proteomes" id="UP000001798">
    <property type="component" value="Chromosome 13"/>
</dbReference>
<feature type="transmembrane region" description="Helical" evidence="5">
    <location>
        <begin position="169"/>
        <end position="191"/>
    </location>
</feature>
<dbReference type="Gene3D" id="1.20.1740.10">
    <property type="entry name" value="Amino acid/polyamine transporter I"/>
    <property type="match status" value="1"/>
</dbReference>
<dbReference type="InterPro" id="IPR050598">
    <property type="entry name" value="AminoAcid_Transporter"/>
</dbReference>
<evidence type="ECO:0000256" key="4">
    <source>
        <dbReference type="ARBA" id="ARBA00023136"/>
    </source>
</evidence>
<dbReference type="PANTHER" id="PTHR11785">
    <property type="entry name" value="AMINO ACID TRANSPORTER"/>
    <property type="match status" value="1"/>
</dbReference>
<evidence type="ECO:0000256" key="2">
    <source>
        <dbReference type="ARBA" id="ARBA00022692"/>
    </source>
</evidence>
<dbReference type="GO" id="GO:0016020">
    <property type="term" value="C:membrane"/>
    <property type="evidence" value="ECO:0007669"/>
    <property type="project" value="UniProtKB-SubCell"/>
</dbReference>
<feature type="transmembrane region" description="Helical" evidence="5">
    <location>
        <begin position="280"/>
        <end position="302"/>
    </location>
</feature>
<reference evidence="6 7" key="1">
    <citation type="journal article" date="2011" name="PLoS Genet.">
        <title>Genomic analysis of the necrotrophic fungal pathogens Sclerotinia sclerotiorum and Botrytis cinerea.</title>
        <authorList>
            <person name="Amselem J."/>
            <person name="Cuomo C.A."/>
            <person name="van Kan J.A."/>
            <person name="Viaud M."/>
            <person name="Benito E.P."/>
            <person name="Couloux A."/>
            <person name="Coutinho P.M."/>
            <person name="de Vries R.P."/>
            <person name="Dyer P.S."/>
            <person name="Fillinger S."/>
            <person name="Fournier E."/>
            <person name="Gout L."/>
            <person name="Hahn M."/>
            <person name="Kohn L."/>
            <person name="Lapalu N."/>
            <person name="Plummer K.M."/>
            <person name="Pradier J.M."/>
            <person name="Quevillon E."/>
            <person name="Sharon A."/>
            <person name="Simon A."/>
            <person name="ten Have A."/>
            <person name="Tudzynski B."/>
            <person name="Tudzynski P."/>
            <person name="Wincker P."/>
            <person name="Andrew M."/>
            <person name="Anthouard V."/>
            <person name="Beever R.E."/>
            <person name="Beffa R."/>
            <person name="Benoit I."/>
            <person name="Bouzid O."/>
            <person name="Brault B."/>
            <person name="Chen Z."/>
            <person name="Choquer M."/>
            <person name="Collemare J."/>
            <person name="Cotton P."/>
            <person name="Danchin E.G."/>
            <person name="Da Silva C."/>
            <person name="Gautier A."/>
            <person name="Giraud C."/>
            <person name="Giraud T."/>
            <person name="Gonzalez C."/>
            <person name="Grossetete S."/>
            <person name="Guldener U."/>
            <person name="Henrissat B."/>
            <person name="Howlett B.J."/>
            <person name="Kodira C."/>
            <person name="Kretschmer M."/>
            <person name="Lappartient A."/>
            <person name="Leroch M."/>
            <person name="Levis C."/>
            <person name="Mauceli E."/>
            <person name="Neuveglise C."/>
            <person name="Oeser B."/>
            <person name="Pearson M."/>
            <person name="Poulain J."/>
            <person name="Poussereau N."/>
            <person name="Quesneville H."/>
            <person name="Rascle C."/>
            <person name="Schumacher J."/>
            <person name="Segurens B."/>
            <person name="Sexton A."/>
            <person name="Silva E."/>
            <person name="Sirven C."/>
            <person name="Soanes D.M."/>
            <person name="Talbot N.J."/>
            <person name="Templeton M."/>
            <person name="Yandava C."/>
            <person name="Yarden O."/>
            <person name="Zeng Q."/>
            <person name="Rollins J.A."/>
            <person name="Lebrun M.H."/>
            <person name="Dickman M."/>
        </authorList>
    </citation>
    <scope>NUCLEOTIDE SEQUENCE [LARGE SCALE GENOMIC DNA]</scope>
    <source>
        <strain evidence="6 7">B05.10</strain>
    </source>
</reference>
<reference evidence="6 7" key="3">
    <citation type="journal article" date="2017" name="Mol. Plant Pathol.">
        <title>A gapless genome sequence of the fungus Botrytis cinerea.</title>
        <authorList>
            <person name="Van Kan J.A."/>
            <person name="Stassen J.H."/>
            <person name="Mosbach A."/>
            <person name="Van Der Lee T.A."/>
            <person name="Faino L."/>
            <person name="Farmer A.D."/>
            <person name="Papasotiriou D.G."/>
            <person name="Zhou S."/>
            <person name="Seidl M.F."/>
            <person name="Cottam E."/>
            <person name="Edel D."/>
            <person name="Hahn M."/>
            <person name="Schwartz D.C."/>
            <person name="Dietrich R.A."/>
            <person name="Widdison S."/>
            <person name="Scalliet G."/>
        </authorList>
    </citation>
    <scope>NUCLEOTIDE SEQUENCE [LARGE SCALE GENOMIC DNA]</scope>
    <source>
        <strain evidence="6 7">B05.10</strain>
    </source>
</reference>
<evidence type="ECO:0000256" key="1">
    <source>
        <dbReference type="ARBA" id="ARBA00004141"/>
    </source>
</evidence>
<dbReference type="Pfam" id="PF13520">
    <property type="entry name" value="AA_permease_2"/>
    <property type="match status" value="1"/>
</dbReference>
<dbReference type="GO" id="GO:0015179">
    <property type="term" value="F:L-amino acid transmembrane transporter activity"/>
    <property type="evidence" value="ECO:0007669"/>
    <property type="project" value="TreeGrafter"/>
</dbReference>
<keyword evidence="3 5" id="KW-1133">Transmembrane helix</keyword>
<keyword evidence="4 5" id="KW-0472">Membrane</keyword>
<reference evidence="6 7" key="2">
    <citation type="journal article" date="2012" name="Eukaryot. Cell">
        <title>Genome update of Botrytis cinerea strains B05.10 and T4.</title>
        <authorList>
            <person name="Staats M."/>
            <person name="van Kan J.A."/>
        </authorList>
    </citation>
    <scope>NUCLEOTIDE SEQUENCE [LARGE SCALE GENOMIC DNA]</scope>
    <source>
        <strain evidence="6 7">B05.10</strain>
    </source>
</reference>
<organism evidence="6 7">
    <name type="scientific">Botryotinia fuckeliana (strain B05.10)</name>
    <name type="common">Noble rot fungus</name>
    <name type="synonym">Botrytis cinerea</name>
    <dbReference type="NCBI Taxonomy" id="332648"/>
    <lineage>
        <taxon>Eukaryota</taxon>
        <taxon>Fungi</taxon>
        <taxon>Dikarya</taxon>
        <taxon>Ascomycota</taxon>
        <taxon>Pezizomycotina</taxon>
        <taxon>Leotiomycetes</taxon>
        <taxon>Helotiales</taxon>
        <taxon>Sclerotiniaceae</taxon>
        <taxon>Botrytis</taxon>
    </lineage>
</organism>
<dbReference type="GeneID" id="5435374"/>
<dbReference type="VEuPathDB" id="FungiDB:Bcin13g05130"/>
<accession>A0A384K1K7</accession>